<evidence type="ECO:0000313" key="4">
    <source>
        <dbReference type="Proteomes" id="UP001223144"/>
    </source>
</evidence>
<name>A0ABT6HZH7_9ACTN</name>
<evidence type="ECO:0000259" key="2">
    <source>
        <dbReference type="Pfam" id="PF13751"/>
    </source>
</evidence>
<organism evidence="3 4">
    <name type="scientific">Streptomyces chengmaiensis</name>
    <dbReference type="NCBI Taxonomy" id="3040919"/>
    <lineage>
        <taxon>Bacteria</taxon>
        <taxon>Bacillati</taxon>
        <taxon>Actinomycetota</taxon>
        <taxon>Actinomycetes</taxon>
        <taxon>Kitasatosporales</taxon>
        <taxon>Streptomycetaceae</taxon>
        <taxon>Streptomyces</taxon>
    </lineage>
</organism>
<dbReference type="EMBL" id="JARWBG010000112">
    <property type="protein sequence ID" value="MDH2394117.1"/>
    <property type="molecule type" value="Genomic_DNA"/>
</dbReference>
<dbReference type="PANTHER" id="PTHR35604:SF2">
    <property type="entry name" value="TRANSPOSASE INSH FOR INSERTION SEQUENCE ELEMENT IS5A-RELATED"/>
    <property type="match status" value="1"/>
</dbReference>
<dbReference type="Proteomes" id="UP001223144">
    <property type="component" value="Unassembled WGS sequence"/>
</dbReference>
<dbReference type="NCBIfam" id="NF033551">
    <property type="entry name" value="transpos_IS1182"/>
    <property type="match status" value="1"/>
</dbReference>
<keyword evidence="4" id="KW-1185">Reference proteome</keyword>
<dbReference type="PANTHER" id="PTHR35604">
    <property type="entry name" value="TRANSPOSASE INSH FOR INSERTION SEQUENCE ELEMENT IS5A-RELATED"/>
    <property type="match status" value="1"/>
</dbReference>
<feature type="domain" description="Transposase DDE" evidence="2">
    <location>
        <begin position="403"/>
        <end position="530"/>
    </location>
</feature>
<evidence type="ECO:0000259" key="1">
    <source>
        <dbReference type="Pfam" id="PF05598"/>
    </source>
</evidence>
<accession>A0ABT6HZH7</accession>
<dbReference type="Pfam" id="PF05598">
    <property type="entry name" value="DUF772"/>
    <property type="match status" value="1"/>
</dbReference>
<dbReference type="Pfam" id="PF13751">
    <property type="entry name" value="DDE_Tnp_1_6"/>
    <property type="match status" value="1"/>
</dbReference>
<protein>
    <submittedName>
        <fullName evidence="3">IS1182 family transposase</fullName>
    </submittedName>
</protein>
<proteinExistence type="predicted"/>
<dbReference type="InterPro" id="IPR047629">
    <property type="entry name" value="IS1182_transpos"/>
</dbReference>
<dbReference type="InterPro" id="IPR025668">
    <property type="entry name" value="Tnp_DDE_dom"/>
</dbReference>
<dbReference type="InterPro" id="IPR008490">
    <property type="entry name" value="Transposase_InsH_N"/>
</dbReference>
<gene>
    <name evidence="3" type="ORF">QCN29_36395</name>
</gene>
<dbReference type="RefSeq" id="WP_279933539.1">
    <property type="nucleotide sequence ID" value="NZ_JARWBG010000112.1"/>
</dbReference>
<feature type="domain" description="Transposase InsH N-terminal" evidence="1">
    <location>
        <begin position="33"/>
        <end position="113"/>
    </location>
</feature>
<reference evidence="3 4" key="1">
    <citation type="submission" date="2023-04" db="EMBL/GenBank/DDBJ databases">
        <title>Streptomyces chengmaiensis sp. nov. isolated from the stem of mangrove plant in Hainan.</title>
        <authorList>
            <person name="Huang X."/>
            <person name="Zhou S."/>
            <person name="Chu X."/>
            <person name="Xie Y."/>
            <person name="Lin Y."/>
        </authorList>
    </citation>
    <scope>NUCLEOTIDE SEQUENCE [LARGE SCALE GENOMIC DNA]</scope>
    <source>
        <strain evidence="3 4">HNM0663</strain>
    </source>
</reference>
<evidence type="ECO:0000313" key="3">
    <source>
        <dbReference type="EMBL" id="MDH2394117.1"/>
    </source>
</evidence>
<comment type="caution">
    <text evidence="3">The sequence shown here is derived from an EMBL/GenBank/DDBJ whole genome shotgun (WGS) entry which is preliminary data.</text>
</comment>
<sequence>MSLESWTGGEIPELTWRVARRAFPKGSLAIRLRDSLGQVFDDALFTAAFPHDGRPAASPGALAMVSVMQYAERLSDRQAADAVRARIDWKYLLGLDLDDSGFDHSLLARFRARLITHGLEERVLEAVLDAAAGQGLLRRGGRQRTDSTRVVADVRLLNRMEFVAETLRAGLEALAAAAPDWLKQCLAERQTDWLGRYGERVDSWHGLPDAQDRDNWLRLVGEDGFHLLTAARRPDAPDWLRRIPALEILRQVWVQQYHRGPQGVHTREGEDLPPGRRMLVSPYDTEARYGTKKTTSWTGYWLHLTETCDDETPRLITDVATATAADGDSEALPGIHARLAGRELLPAEQLVDSGYVTAGTLVVARQEHGIELVGPARPVAGGDGLQRFGHDDFQIDDALREAICPGGHTSVSWAATRSSNRTRVPLVQIRFDAATCRACPLRPQCTTAGNGKWGRALTLREPAQRAALQQRRREQETDAWRERYRRRAGIEATVCQIVHRTHARRSRYRTADATHLGHCLAATAINLIRIDTWQRGHRPERTRTTHLRRLLAQPSK</sequence>